<dbReference type="EMBL" id="AP014939">
    <property type="protein sequence ID" value="BAS21535.1"/>
    <property type="molecule type" value="Genomic_DNA"/>
</dbReference>
<protein>
    <submittedName>
        <fullName evidence="1">Uncharacterized protein</fullName>
    </submittedName>
</protein>
<name>A0A0K2S3V7_CITFR</name>
<evidence type="ECO:0000313" key="1">
    <source>
        <dbReference type="EMBL" id="BAS21535.1"/>
    </source>
</evidence>
<dbReference type="AlphaFoldDB" id="A0A0K2S3V7"/>
<accession>A0A0K2S3V7</accession>
<sequence>MPMSSRFLDLTGSLGDRISSTHEKRRISAFFMIPQQGDAGSYRPLRWRSSMMS</sequence>
<geneLocation type="plasmid" evidence="1">
    <name>pKHM-1</name>
</geneLocation>
<organism evidence="1">
    <name type="scientific">Citrobacter freundii</name>
    <dbReference type="NCBI Taxonomy" id="546"/>
    <lineage>
        <taxon>Bacteria</taxon>
        <taxon>Pseudomonadati</taxon>
        <taxon>Pseudomonadota</taxon>
        <taxon>Gammaproteobacteria</taxon>
        <taxon>Enterobacterales</taxon>
        <taxon>Enterobacteriaceae</taxon>
        <taxon>Citrobacter</taxon>
        <taxon>Citrobacter freundii complex</taxon>
    </lineage>
</organism>
<keyword evidence="1" id="KW-0614">Plasmid</keyword>
<reference evidence="1" key="1">
    <citation type="submission" date="2015-08" db="EMBL/GenBank/DDBJ databases">
        <title>Complete DNA Sequence of Pseudomonas syringae pv. actinidiae, the Causal Agent of Kiwifruit Canker Disease.</title>
        <authorList>
            <person name="Rikkerink E.H.A."/>
            <person name="Fineran P.C."/>
        </authorList>
    </citation>
    <scope>NUCLEOTIDE SEQUENCE</scope>
    <source>
        <strain evidence="1">KHM 243</strain>
        <plasmid evidence="1">pKHM-1</plasmid>
    </source>
</reference>
<proteinExistence type="predicted"/>